<evidence type="ECO:0000256" key="1">
    <source>
        <dbReference type="ARBA" id="ARBA00008072"/>
    </source>
</evidence>
<dbReference type="SMART" id="SM00829">
    <property type="entry name" value="PKS_ER"/>
    <property type="match status" value="1"/>
</dbReference>
<sequence>MSVPTSHSAAILPKAKGTHEVQARPTPSLGPDEVLIRIIATAINPVDWKIRDYAFLLSEYPAVLGSDAAGEVVLTGTDVKSFTSGDRVFFQGILGNYDSSTFQQYCKMPASLLGKTPKSISDEQAAGVCLATLAVIVGLYDKSGQGLAPPPWAEGGDQVGKGKAAIIIGGSSSVGQYAIQFARLSGFERIITNSSAAHEEYLKSLGATTVLDRSKATPKDFKDAAGGCEVTYVQDTISSTDTQTLAVEILRQFNRGNVITVMPAVEEAVKMGKDEAHSSVQVKQIMGFGSSPALRYLSEPLMKALGGEDGWLATGKFTPNRTELTEGGLYALEKALEKNKKGVSGIKVVIRPFDVEHRML</sequence>
<keyword evidence="3" id="KW-0560">Oxidoreductase</keyword>
<dbReference type="InterPro" id="IPR036291">
    <property type="entry name" value="NAD(P)-bd_dom_sf"/>
</dbReference>
<dbReference type="InterPro" id="IPR011032">
    <property type="entry name" value="GroES-like_sf"/>
</dbReference>
<dbReference type="GeneID" id="95980181"/>
<dbReference type="PANTHER" id="PTHR45348">
    <property type="entry name" value="HYPOTHETICAL OXIDOREDUCTASE (EUROFUNG)"/>
    <property type="match status" value="1"/>
</dbReference>
<dbReference type="EMBL" id="JBFMKM010000014">
    <property type="protein sequence ID" value="KAL1297974.1"/>
    <property type="molecule type" value="Genomic_DNA"/>
</dbReference>
<dbReference type="Pfam" id="PF08240">
    <property type="entry name" value="ADH_N"/>
    <property type="match status" value="1"/>
</dbReference>
<dbReference type="RefSeq" id="XP_069197656.1">
    <property type="nucleotide sequence ID" value="XM_069346443.1"/>
</dbReference>
<evidence type="ECO:0000256" key="4">
    <source>
        <dbReference type="SAM" id="MobiDB-lite"/>
    </source>
</evidence>
<dbReference type="CDD" id="cd08249">
    <property type="entry name" value="enoyl_reductase_like"/>
    <property type="match status" value="1"/>
</dbReference>
<evidence type="ECO:0000259" key="5">
    <source>
        <dbReference type="SMART" id="SM00829"/>
    </source>
</evidence>
<dbReference type="SUPFAM" id="SSF51735">
    <property type="entry name" value="NAD(P)-binding Rossmann-fold domains"/>
    <property type="match status" value="1"/>
</dbReference>
<comment type="similarity">
    <text evidence="1">Belongs to the zinc-containing alcohol dehydrogenase family.</text>
</comment>
<proteinExistence type="inferred from homology"/>
<comment type="subunit">
    <text evidence="2">Monomer.</text>
</comment>
<protein>
    <recommendedName>
        <fullName evidence="5">Enoyl reductase (ER) domain-containing protein</fullName>
    </recommendedName>
</protein>
<dbReference type="PANTHER" id="PTHR45348:SF2">
    <property type="entry name" value="ZINC-TYPE ALCOHOL DEHYDROGENASE-LIKE PROTEIN C2E1P3.01"/>
    <property type="match status" value="1"/>
</dbReference>
<organism evidence="6 7">
    <name type="scientific">Neodothiora populina</name>
    <dbReference type="NCBI Taxonomy" id="2781224"/>
    <lineage>
        <taxon>Eukaryota</taxon>
        <taxon>Fungi</taxon>
        <taxon>Dikarya</taxon>
        <taxon>Ascomycota</taxon>
        <taxon>Pezizomycotina</taxon>
        <taxon>Dothideomycetes</taxon>
        <taxon>Dothideomycetidae</taxon>
        <taxon>Dothideales</taxon>
        <taxon>Dothioraceae</taxon>
        <taxon>Neodothiora</taxon>
    </lineage>
</organism>
<feature type="region of interest" description="Disordered" evidence="4">
    <location>
        <begin position="1"/>
        <end position="26"/>
    </location>
</feature>
<evidence type="ECO:0000313" key="7">
    <source>
        <dbReference type="Proteomes" id="UP001562354"/>
    </source>
</evidence>
<dbReference type="Gene3D" id="3.40.50.720">
    <property type="entry name" value="NAD(P)-binding Rossmann-like Domain"/>
    <property type="match status" value="1"/>
</dbReference>
<dbReference type="InterPro" id="IPR020843">
    <property type="entry name" value="ER"/>
</dbReference>
<dbReference type="InterPro" id="IPR013154">
    <property type="entry name" value="ADH-like_N"/>
</dbReference>
<dbReference type="Proteomes" id="UP001562354">
    <property type="component" value="Unassembled WGS sequence"/>
</dbReference>
<reference evidence="6 7" key="1">
    <citation type="submission" date="2024-07" db="EMBL/GenBank/DDBJ databases">
        <title>Draft sequence of the Neodothiora populina.</title>
        <authorList>
            <person name="Drown D.D."/>
            <person name="Schuette U.S."/>
            <person name="Buechlein A.B."/>
            <person name="Rusch D.R."/>
            <person name="Winton L.W."/>
            <person name="Adams G.A."/>
        </authorList>
    </citation>
    <scope>NUCLEOTIDE SEQUENCE [LARGE SCALE GENOMIC DNA]</scope>
    <source>
        <strain evidence="6 7">CPC 39397</strain>
    </source>
</reference>
<keyword evidence="7" id="KW-1185">Reference proteome</keyword>
<comment type="caution">
    <text evidence="6">The sequence shown here is derived from an EMBL/GenBank/DDBJ whole genome shotgun (WGS) entry which is preliminary data.</text>
</comment>
<dbReference type="InterPro" id="IPR047122">
    <property type="entry name" value="Trans-enoyl_RdTase-like"/>
</dbReference>
<dbReference type="Pfam" id="PF00107">
    <property type="entry name" value="ADH_zinc_N"/>
    <property type="match status" value="1"/>
</dbReference>
<dbReference type="Gene3D" id="3.90.180.10">
    <property type="entry name" value="Medium-chain alcohol dehydrogenases, catalytic domain"/>
    <property type="match status" value="1"/>
</dbReference>
<gene>
    <name evidence="6" type="ORF">AAFC00_006482</name>
</gene>
<evidence type="ECO:0000313" key="6">
    <source>
        <dbReference type="EMBL" id="KAL1297974.1"/>
    </source>
</evidence>
<accession>A0ABR3P5C5</accession>
<dbReference type="InterPro" id="IPR013149">
    <property type="entry name" value="ADH-like_C"/>
</dbReference>
<evidence type="ECO:0000256" key="3">
    <source>
        <dbReference type="ARBA" id="ARBA00023002"/>
    </source>
</evidence>
<feature type="domain" description="Enoyl reductase (ER)" evidence="5">
    <location>
        <begin position="17"/>
        <end position="286"/>
    </location>
</feature>
<evidence type="ECO:0000256" key="2">
    <source>
        <dbReference type="ARBA" id="ARBA00011245"/>
    </source>
</evidence>
<name>A0ABR3P5C5_9PEZI</name>
<dbReference type="SUPFAM" id="SSF50129">
    <property type="entry name" value="GroES-like"/>
    <property type="match status" value="1"/>
</dbReference>